<feature type="compositionally biased region" description="Basic and acidic residues" evidence="1">
    <location>
        <begin position="223"/>
        <end position="235"/>
    </location>
</feature>
<evidence type="ECO:0000256" key="1">
    <source>
        <dbReference type="SAM" id="MobiDB-lite"/>
    </source>
</evidence>
<evidence type="ECO:0000313" key="3">
    <source>
        <dbReference type="Proteomes" id="UP000266841"/>
    </source>
</evidence>
<dbReference type="eggNOG" id="ENOG502SWE2">
    <property type="taxonomic scope" value="Eukaryota"/>
</dbReference>
<feature type="region of interest" description="Disordered" evidence="1">
    <location>
        <begin position="191"/>
        <end position="261"/>
    </location>
</feature>
<protein>
    <submittedName>
        <fullName evidence="2">Uncharacterized protein</fullName>
    </submittedName>
</protein>
<reference evidence="2 3" key="1">
    <citation type="journal article" date="2012" name="Genome Biol.">
        <title>Genome and low-iron response of an oceanic diatom adapted to chronic iron limitation.</title>
        <authorList>
            <person name="Lommer M."/>
            <person name="Specht M."/>
            <person name="Roy A.S."/>
            <person name="Kraemer L."/>
            <person name="Andreson R."/>
            <person name="Gutowska M.A."/>
            <person name="Wolf J."/>
            <person name="Bergner S.V."/>
            <person name="Schilhabel M.B."/>
            <person name="Klostermeier U.C."/>
            <person name="Beiko R.G."/>
            <person name="Rosenstiel P."/>
            <person name="Hippler M."/>
            <person name="Laroche J."/>
        </authorList>
    </citation>
    <scope>NUCLEOTIDE SEQUENCE [LARGE SCALE GENOMIC DNA]</scope>
    <source>
        <strain evidence="2 3">CCMP1005</strain>
    </source>
</reference>
<organism evidence="2 3">
    <name type="scientific">Thalassiosira oceanica</name>
    <name type="common">Marine diatom</name>
    <dbReference type="NCBI Taxonomy" id="159749"/>
    <lineage>
        <taxon>Eukaryota</taxon>
        <taxon>Sar</taxon>
        <taxon>Stramenopiles</taxon>
        <taxon>Ochrophyta</taxon>
        <taxon>Bacillariophyta</taxon>
        <taxon>Coscinodiscophyceae</taxon>
        <taxon>Thalassiosirophycidae</taxon>
        <taxon>Thalassiosirales</taxon>
        <taxon>Thalassiosiraceae</taxon>
        <taxon>Thalassiosira</taxon>
    </lineage>
</organism>
<gene>
    <name evidence="2" type="ORF">THAOC_20651</name>
</gene>
<comment type="caution">
    <text evidence="2">The sequence shown here is derived from an EMBL/GenBank/DDBJ whole genome shotgun (WGS) entry which is preliminary data.</text>
</comment>
<evidence type="ECO:0000313" key="2">
    <source>
        <dbReference type="EMBL" id="EJK59162.1"/>
    </source>
</evidence>
<keyword evidence="3" id="KW-1185">Reference proteome</keyword>
<proteinExistence type="predicted"/>
<sequence>MDDSRSGINTSGFCFWNLVIVDADGKVGVVLGAMTMSASAEAITWVLQCLKEMSGFDLSGITVVMSDLGATEDAIKSALPSVKACLVCTWHIMAIDFPTNLKHIANYEACKAYVYEHLVNNTVDKKEWEGYLIHACRTWPDAANYLQTLAVSKHRWGNPWRMEHFTHGMQASSVHRDNLDITTAKYPPQRTRLDVPTASDVPTATYPPQRTDRDIPASTYPPRRTDRQRRTDRDVPASTYRQRHTGRKTPAIDRTNIPPPMVDRKRMRADRVIPMERSRSKEGPTMAWRGCCCVWVAVSRVSAGGGGARAKPGYSLCGSAIASEPGRYLGRVEPVWKKGVWNLICPRELE</sequence>
<dbReference type="EMBL" id="AGNL01023473">
    <property type="protein sequence ID" value="EJK59162.1"/>
    <property type="molecule type" value="Genomic_DNA"/>
</dbReference>
<accession>K0SL42</accession>
<dbReference type="AlphaFoldDB" id="K0SL42"/>
<dbReference type="Proteomes" id="UP000266841">
    <property type="component" value="Unassembled WGS sequence"/>
</dbReference>
<name>K0SL42_THAOC</name>